<dbReference type="PANTHER" id="PTHR22600:SF26">
    <property type="entry name" value="BETA-N-ACETYLHEXOSAMINIDASE"/>
    <property type="match status" value="1"/>
</dbReference>
<dbReference type="PRINTS" id="PR00738">
    <property type="entry name" value="GLHYDRLASE20"/>
</dbReference>
<evidence type="ECO:0000256" key="6">
    <source>
        <dbReference type="ARBA" id="ARBA00023295"/>
    </source>
</evidence>
<evidence type="ECO:0000259" key="13">
    <source>
        <dbReference type="Pfam" id="PF14845"/>
    </source>
</evidence>
<feature type="active site" description="Proton donor" evidence="9">
    <location>
        <position position="361"/>
    </location>
</feature>
<evidence type="ECO:0000256" key="8">
    <source>
        <dbReference type="PIRNR" id="PIRNR001093"/>
    </source>
</evidence>
<dbReference type="OrthoDB" id="428480at2759"/>
<evidence type="ECO:0000256" key="4">
    <source>
        <dbReference type="ARBA" id="ARBA00022801"/>
    </source>
</evidence>
<feature type="domain" description="Glycoside hydrolase family 20 catalytic" evidence="12">
    <location>
        <begin position="197"/>
        <end position="559"/>
    </location>
</feature>
<dbReference type="Gene3D" id="3.30.379.10">
    <property type="entry name" value="Chitobiase/beta-hexosaminidase domain 2-like"/>
    <property type="match status" value="1"/>
</dbReference>
<dbReference type="PIRSF" id="PIRSF001093">
    <property type="entry name" value="B-hxosamndse_ab_euk"/>
    <property type="match status" value="1"/>
</dbReference>
<evidence type="ECO:0000256" key="5">
    <source>
        <dbReference type="ARBA" id="ARBA00023180"/>
    </source>
</evidence>
<dbReference type="Proteomes" id="UP000023758">
    <property type="component" value="Unassembled WGS sequence"/>
</dbReference>
<evidence type="ECO:0000313" key="14">
    <source>
        <dbReference type="EMBL" id="EZF53668.1"/>
    </source>
</evidence>
<evidence type="ECO:0000256" key="2">
    <source>
        <dbReference type="ARBA" id="ARBA00006285"/>
    </source>
</evidence>
<feature type="signal peptide" evidence="11">
    <location>
        <begin position="1"/>
        <end position="20"/>
    </location>
</feature>
<dbReference type="InterPro" id="IPR015883">
    <property type="entry name" value="Glyco_hydro_20_cat"/>
</dbReference>
<dbReference type="InterPro" id="IPR029019">
    <property type="entry name" value="HEX_eukaryotic_N"/>
</dbReference>
<dbReference type="InterPro" id="IPR025705">
    <property type="entry name" value="Beta_hexosaminidase_sua/sub"/>
</dbReference>
<accession>A0A022W6J0</accession>
<dbReference type="EC" id="3.2.1.52" evidence="8"/>
<keyword evidence="3 11" id="KW-0732">Signal</keyword>
<evidence type="ECO:0000256" key="9">
    <source>
        <dbReference type="PIRSR" id="PIRSR001093-1"/>
    </source>
</evidence>
<dbReference type="SUPFAM" id="SSF51445">
    <property type="entry name" value="(Trans)glycosidases"/>
    <property type="match status" value="1"/>
</dbReference>
<evidence type="ECO:0000256" key="11">
    <source>
        <dbReference type="SAM" id="SignalP"/>
    </source>
</evidence>
<feature type="chain" id="PRO_5001510715" description="Beta-hexosaminidase" evidence="11">
    <location>
        <begin position="21"/>
        <end position="616"/>
    </location>
</feature>
<dbReference type="Gene3D" id="3.20.20.80">
    <property type="entry name" value="Glycosidases"/>
    <property type="match status" value="1"/>
</dbReference>
<reference evidence="14" key="1">
    <citation type="submission" date="2014-02" db="EMBL/GenBank/DDBJ databases">
        <title>The Genome Sequence of Trichophyton rubrum (morphotype fischeri) CBS 288.86.</title>
        <authorList>
            <consortium name="The Broad Institute Genomics Platform"/>
            <person name="Cuomo C.A."/>
            <person name="White T.C."/>
            <person name="Graser Y."/>
            <person name="Martinez-Rossi N."/>
            <person name="Heitman J."/>
            <person name="Young S.K."/>
            <person name="Zeng Q."/>
            <person name="Gargeya S."/>
            <person name="Abouelleil A."/>
            <person name="Alvarado L."/>
            <person name="Chapman S.B."/>
            <person name="Gainer-Dewar J."/>
            <person name="Goldberg J."/>
            <person name="Griggs A."/>
            <person name="Gujja S."/>
            <person name="Hansen M."/>
            <person name="Howarth C."/>
            <person name="Imamovic A."/>
            <person name="Larimer J."/>
            <person name="Martinez D."/>
            <person name="Murphy C."/>
            <person name="Pearson M.D."/>
            <person name="Persinoti G."/>
            <person name="Poon T."/>
            <person name="Priest M."/>
            <person name="Roberts A.D."/>
            <person name="Saif S."/>
            <person name="Shea T.D."/>
            <person name="Sykes S.N."/>
            <person name="Wortman J."/>
            <person name="Nusbaum C."/>
            <person name="Birren B."/>
        </authorList>
    </citation>
    <scope>NUCLEOTIDE SEQUENCE [LARGE SCALE GENOMIC DNA]</scope>
    <source>
        <strain evidence="14">CBS 288.86</strain>
    </source>
</reference>
<dbReference type="PANTHER" id="PTHR22600">
    <property type="entry name" value="BETA-HEXOSAMINIDASE"/>
    <property type="match status" value="1"/>
</dbReference>
<organism evidence="14">
    <name type="scientific">Trichophyton rubrum CBS 288.86</name>
    <dbReference type="NCBI Taxonomy" id="1215330"/>
    <lineage>
        <taxon>Eukaryota</taxon>
        <taxon>Fungi</taxon>
        <taxon>Dikarya</taxon>
        <taxon>Ascomycota</taxon>
        <taxon>Pezizomycotina</taxon>
        <taxon>Eurotiomycetes</taxon>
        <taxon>Eurotiomycetidae</taxon>
        <taxon>Onygenales</taxon>
        <taxon>Arthrodermataceae</taxon>
        <taxon>Trichophyton</taxon>
    </lineage>
</organism>
<feature type="region of interest" description="Disordered" evidence="10">
    <location>
        <begin position="97"/>
        <end position="116"/>
    </location>
</feature>
<comment type="function">
    <text evidence="7">Beta-hexosaminidase that shows a broad substrate specificity.</text>
</comment>
<dbReference type="InterPro" id="IPR029018">
    <property type="entry name" value="Hex-like_dom2"/>
</dbReference>
<dbReference type="HOGENOM" id="CLU_007082_0_2_1"/>
<dbReference type="SUPFAM" id="SSF55545">
    <property type="entry name" value="beta-N-acetylhexosaminidase-like domain"/>
    <property type="match status" value="1"/>
</dbReference>
<dbReference type="FunFam" id="3.20.20.80:FF:000063">
    <property type="entry name" value="Beta-hexosaminidase"/>
    <property type="match status" value="1"/>
</dbReference>
<dbReference type="AlphaFoldDB" id="A0A022W6J0"/>
<dbReference type="CDD" id="cd06562">
    <property type="entry name" value="GH20_HexA_HexB-like"/>
    <property type="match status" value="1"/>
</dbReference>
<name>A0A022W6J0_TRIRU</name>
<comment type="similarity">
    <text evidence="2 8">Belongs to the glycosyl hydrolase 20 family.</text>
</comment>
<keyword evidence="5" id="KW-0325">Glycoprotein</keyword>
<dbReference type="GO" id="GO:0016231">
    <property type="term" value="F:beta-N-acetylglucosaminidase activity"/>
    <property type="evidence" value="ECO:0007669"/>
    <property type="project" value="TreeGrafter"/>
</dbReference>
<comment type="catalytic activity">
    <reaction evidence="1 8">
        <text>Hydrolysis of terminal non-reducing N-acetyl-D-hexosamine residues in N-acetyl-beta-D-hexosaminides.</text>
        <dbReference type="EC" id="3.2.1.52"/>
    </reaction>
</comment>
<dbReference type="EMBL" id="KK207812">
    <property type="protein sequence ID" value="EZF53668.1"/>
    <property type="molecule type" value="Genomic_DNA"/>
</dbReference>
<gene>
    <name evidence="14" type="ORF">H103_03457</name>
</gene>
<protein>
    <recommendedName>
        <fullName evidence="8">Beta-hexosaminidase</fullName>
        <ecNumber evidence="8">3.2.1.52</ecNumber>
    </recommendedName>
</protein>
<keyword evidence="4 8" id="KW-0378">Hydrolase</keyword>
<dbReference type="GO" id="GO:0005975">
    <property type="term" value="P:carbohydrate metabolic process"/>
    <property type="evidence" value="ECO:0007669"/>
    <property type="project" value="InterPro"/>
</dbReference>
<evidence type="ECO:0000256" key="10">
    <source>
        <dbReference type="SAM" id="MobiDB-lite"/>
    </source>
</evidence>
<dbReference type="GO" id="GO:0016020">
    <property type="term" value="C:membrane"/>
    <property type="evidence" value="ECO:0007669"/>
    <property type="project" value="TreeGrafter"/>
</dbReference>
<dbReference type="Pfam" id="PF00728">
    <property type="entry name" value="Glyco_hydro_20"/>
    <property type="match status" value="1"/>
</dbReference>
<dbReference type="Pfam" id="PF14845">
    <property type="entry name" value="Glycohydro_20b2"/>
    <property type="match status" value="1"/>
</dbReference>
<evidence type="ECO:0000256" key="7">
    <source>
        <dbReference type="ARBA" id="ARBA00053671"/>
    </source>
</evidence>
<dbReference type="InterPro" id="IPR017853">
    <property type="entry name" value="GH"/>
</dbReference>
<evidence type="ECO:0000259" key="12">
    <source>
        <dbReference type="Pfam" id="PF00728"/>
    </source>
</evidence>
<sequence length="616" mass="70256">MRFAKALAITAVLLTGVVEATSDAVIEEALKAPTINPLPGPVTWYLHAEEGRKYLAPFVSYHGPHQSGIRDAWERCYDTIRRLKWYPHALEGPIPKFDPFPGQASKPKEKRQNAPHGAMIRRVSVKVTDVNAKLAHKVDESYSLTVSARSETIEIEAKTPWGARHAFTTLQQIVVYDDKTRQFYIERPFTISEGPQYPIRGILLDSGRNFISPSKIKEQIDAMALSKLNVLHWHITDTQSWPLEVKTYPKMTEDAYSKSMVYSHATVRDIIKFAGDRGVRVIPEIDTPSHSSSGWKQIDPDLVACGNSWWSNDFFPHHTALEPNPGQLDIAYNKTYEVLRKLYKEVTDLFEDEFHHLGGDELQPNCYKFSKYVTQWLAEHPGKSMSDLLQEYVDKTIPALEKIKHRRFIYWEDMLLSEHIHAERIPKNIVMQTWNNGLDNIKKLTSRGYDVIVSSADFFYLDCGNGGWVSNDPRYNVMKNPTPGTPNFNYGGDGGSWCAPYKTWQRIYDYDFTSELTGPEKEHILGGIAPLWSEQVDDVNISPKFWPRAAALAELLWSGNRDKEGKKRTFLMTARINNFREYLVANGIGAAPLQPRYCLKHPHHCDLYSDPNAVLG</sequence>
<dbReference type="GO" id="GO:0030203">
    <property type="term" value="P:glycosaminoglycan metabolic process"/>
    <property type="evidence" value="ECO:0007669"/>
    <property type="project" value="TreeGrafter"/>
</dbReference>
<evidence type="ECO:0000256" key="3">
    <source>
        <dbReference type="ARBA" id="ARBA00022729"/>
    </source>
</evidence>
<evidence type="ECO:0000256" key="1">
    <source>
        <dbReference type="ARBA" id="ARBA00001231"/>
    </source>
</evidence>
<proteinExistence type="inferred from homology"/>
<feature type="domain" description="Beta-hexosaminidase eukaryotic type N-terminal" evidence="13">
    <location>
        <begin position="38"/>
        <end position="173"/>
    </location>
</feature>
<keyword evidence="6 8" id="KW-0326">Glycosidase</keyword>